<dbReference type="VEuPathDB" id="FungiDB:HMPREF1544_09012"/>
<keyword evidence="1" id="KW-0472">Membrane</keyword>
<gene>
    <name evidence="2" type="ORF">HMPREF1544_09012</name>
</gene>
<dbReference type="InParanoid" id="S2JWK6"/>
<evidence type="ECO:0000256" key="1">
    <source>
        <dbReference type="SAM" id="Phobius"/>
    </source>
</evidence>
<reference evidence="3" key="1">
    <citation type="submission" date="2013-05" db="EMBL/GenBank/DDBJ databases">
        <title>The Genome sequence of Mucor circinelloides f. circinelloides 1006PhL.</title>
        <authorList>
            <consortium name="The Broad Institute Genomics Platform"/>
            <person name="Cuomo C."/>
            <person name="Earl A."/>
            <person name="Findley K."/>
            <person name="Lee S.C."/>
            <person name="Walker B."/>
            <person name="Young S."/>
            <person name="Zeng Q."/>
            <person name="Gargeya S."/>
            <person name="Fitzgerald M."/>
            <person name="Haas B."/>
            <person name="Abouelleil A."/>
            <person name="Allen A.W."/>
            <person name="Alvarado L."/>
            <person name="Arachchi H.M."/>
            <person name="Berlin A.M."/>
            <person name="Chapman S.B."/>
            <person name="Gainer-Dewar J."/>
            <person name="Goldberg J."/>
            <person name="Griggs A."/>
            <person name="Gujja S."/>
            <person name="Hansen M."/>
            <person name="Howarth C."/>
            <person name="Imamovic A."/>
            <person name="Ireland A."/>
            <person name="Larimer J."/>
            <person name="McCowan C."/>
            <person name="Murphy C."/>
            <person name="Pearson M."/>
            <person name="Poon T.W."/>
            <person name="Priest M."/>
            <person name="Roberts A."/>
            <person name="Saif S."/>
            <person name="Shea T."/>
            <person name="Sisk P."/>
            <person name="Sykes S."/>
            <person name="Wortman J."/>
            <person name="Nusbaum C."/>
            <person name="Birren B."/>
        </authorList>
    </citation>
    <scope>NUCLEOTIDE SEQUENCE [LARGE SCALE GENOMIC DNA]</scope>
    <source>
        <strain evidence="3">1006PhL</strain>
    </source>
</reference>
<feature type="transmembrane region" description="Helical" evidence="1">
    <location>
        <begin position="155"/>
        <end position="176"/>
    </location>
</feature>
<keyword evidence="3" id="KW-1185">Reference proteome</keyword>
<dbReference type="EMBL" id="KE124045">
    <property type="protein sequence ID" value="EPB84220.1"/>
    <property type="molecule type" value="Genomic_DNA"/>
</dbReference>
<protein>
    <submittedName>
        <fullName evidence="2">Uncharacterized protein</fullName>
    </submittedName>
</protein>
<feature type="transmembrane region" description="Helical" evidence="1">
    <location>
        <begin position="127"/>
        <end position="149"/>
    </location>
</feature>
<keyword evidence="1" id="KW-1133">Transmembrane helix</keyword>
<keyword evidence="1" id="KW-0812">Transmembrane</keyword>
<accession>S2JWK6</accession>
<name>S2JWK6_MUCC1</name>
<dbReference type="OrthoDB" id="10537999at2759"/>
<evidence type="ECO:0000313" key="3">
    <source>
        <dbReference type="Proteomes" id="UP000014254"/>
    </source>
</evidence>
<sequence length="248" mass="28451">MNVVKAFTTKVASTAKKVTHQCKQSLHKYFAGQDYREKEKEWKCCKKESELAKAGFEHLLQEVIRETARCLDNVNRQQALHSHRTLFDILAEYLKNLYAMYQDTMDQINECQRHVANAKSEMLKKTIAILFSSLLNEAFFRVFSSLAIIPTPVGAAITAIGVFITIGRVVYPMYLAQSAVCQMQQLEEDLQRIQSQSIGILRILGKLGKLIRELRRNNSNEKRLALEDRIKYILNEISLFAASCEEKD</sequence>
<dbReference type="AlphaFoldDB" id="S2JWK6"/>
<evidence type="ECO:0000313" key="2">
    <source>
        <dbReference type="EMBL" id="EPB84220.1"/>
    </source>
</evidence>
<dbReference type="Proteomes" id="UP000014254">
    <property type="component" value="Unassembled WGS sequence"/>
</dbReference>
<organism evidence="2 3">
    <name type="scientific">Mucor circinelloides f. circinelloides (strain 1006PhL)</name>
    <name type="common">Mucormycosis agent</name>
    <name type="synonym">Calyptromyces circinelloides</name>
    <dbReference type="NCBI Taxonomy" id="1220926"/>
    <lineage>
        <taxon>Eukaryota</taxon>
        <taxon>Fungi</taxon>
        <taxon>Fungi incertae sedis</taxon>
        <taxon>Mucoromycota</taxon>
        <taxon>Mucoromycotina</taxon>
        <taxon>Mucoromycetes</taxon>
        <taxon>Mucorales</taxon>
        <taxon>Mucorineae</taxon>
        <taxon>Mucoraceae</taxon>
        <taxon>Mucor</taxon>
    </lineage>
</organism>
<dbReference type="OMA" id="CCKKESE"/>
<proteinExistence type="predicted"/>